<evidence type="ECO:0000256" key="2">
    <source>
        <dbReference type="ARBA" id="ARBA00008655"/>
    </source>
</evidence>
<accession>A0ABQ6MSB9</accession>
<keyword evidence="10" id="KW-0732">Signal</keyword>
<keyword evidence="8" id="KW-0012">Acyltransferase</keyword>
<evidence type="ECO:0000313" key="13">
    <source>
        <dbReference type="Proteomes" id="UP001165060"/>
    </source>
</evidence>
<dbReference type="SMART" id="SM00563">
    <property type="entry name" value="PlsC"/>
    <property type="match status" value="1"/>
</dbReference>
<organism evidence="12 13">
    <name type="scientific">Tetraparma gracilis</name>
    <dbReference type="NCBI Taxonomy" id="2962635"/>
    <lineage>
        <taxon>Eukaryota</taxon>
        <taxon>Sar</taxon>
        <taxon>Stramenopiles</taxon>
        <taxon>Ochrophyta</taxon>
        <taxon>Bolidophyceae</taxon>
        <taxon>Parmales</taxon>
        <taxon>Triparmaceae</taxon>
        <taxon>Tetraparma</taxon>
    </lineage>
</organism>
<feature type="domain" description="Phospholipid/glycerol acyltransferase" evidence="11">
    <location>
        <begin position="59"/>
        <end position="180"/>
    </location>
</feature>
<sequence length="481" mass="54838">MIIMLSFLAFFHSIKGVPCLDKLRRCVPFLFVRIIMPACGLFHSVKGAKNKAAVHVDKTIFVCNHISNFDPLWFNCIFTDFTLLCAGDYDWFWEAMKRIGILNEDDEKGKGCIYTKYFGTAQEREEVRIAIEEDMARDDARPFLIYPEGCVTTGVSAVMQYQKFVFGLDKVIVPMCLSVWNPWPFEHYTLSSGAAQHLCWYLFSPGIIMKHALLEPQKRRASEKPQDFALRVQCMTAAHLGLSVIKMNWKQKDRLAQALGFMPYNEHEWSRRESLDDFREALFKRQVVIRDGHAVRKGVHESTDFKRTEEDGVFLAKEYAFRAEQAQEKDEEMLIFQDAMKSAEKVAKTSSGVKKNQIIPEVNEKMVEQTNANRRRNSIGGPPPVEIQTHAKERIERQKSVKQSRRKSSLMVTEAEMIKLAGGAETLGPEGMAAIQQAAKVNAEELSRIQEEEKLIEEAGDRETTHTPGMTRPRDDSIAGA</sequence>
<evidence type="ECO:0000256" key="10">
    <source>
        <dbReference type="SAM" id="SignalP"/>
    </source>
</evidence>
<evidence type="ECO:0000313" key="12">
    <source>
        <dbReference type="EMBL" id="GMI31554.1"/>
    </source>
</evidence>
<protein>
    <recommendedName>
        <fullName evidence="11">Phospholipid/glycerol acyltransferase domain-containing protein</fullName>
    </recommendedName>
</protein>
<keyword evidence="5" id="KW-1133">Transmembrane helix</keyword>
<feature type="compositionally biased region" description="Basic and acidic residues" evidence="9">
    <location>
        <begin position="472"/>
        <end position="481"/>
    </location>
</feature>
<evidence type="ECO:0000256" key="7">
    <source>
        <dbReference type="ARBA" id="ARBA00023136"/>
    </source>
</evidence>
<evidence type="ECO:0000259" key="11">
    <source>
        <dbReference type="SMART" id="SM00563"/>
    </source>
</evidence>
<feature type="signal peptide" evidence="10">
    <location>
        <begin position="1"/>
        <end position="16"/>
    </location>
</feature>
<dbReference type="InterPro" id="IPR002123">
    <property type="entry name" value="Plipid/glycerol_acylTrfase"/>
</dbReference>
<comment type="caution">
    <text evidence="12">The sequence shown here is derived from an EMBL/GenBank/DDBJ whole genome shotgun (WGS) entry which is preliminary data.</text>
</comment>
<evidence type="ECO:0000256" key="5">
    <source>
        <dbReference type="ARBA" id="ARBA00022989"/>
    </source>
</evidence>
<gene>
    <name evidence="12" type="ORF">TeGR_g616</name>
</gene>
<evidence type="ECO:0000256" key="6">
    <source>
        <dbReference type="ARBA" id="ARBA00023098"/>
    </source>
</evidence>
<feature type="compositionally biased region" description="Basic and acidic residues" evidence="9">
    <location>
        <begin position="389"/>
        <end position="399"/>
    </location>
</feature>
<feature type="region of interest" description="Disordered" evidence="9">
    <location>
        <begin position="457"/>
        <end position="481"/>
    </location>
</feature>
<dbReference type="Proteomes" id="UP001165060">
    <property type="component" value="Unassembled WGS sequence"/>
</dbReference>
<evidence type="ECO:0000256" key="9">
    <source>
        <dbReference type="SAM" id="MobiDB-lite"/>
    </source>
</evidence>
<name>A0ABQ6MSB9_9STRA</name>
<feature type="region of interest" description="Disordered" evidence="9">
    <location>
        <begin position="374"/>
        <end position="409"/>
    </location>
</feature>
<keyword evidence="7" id="KW-0472">Membrane</keyword>
<evidence type="ECO:0000256" key="8">
    <source>
        <dbReference type="ARBA" id="ARBA00023315"/>
    </source>
</evidence>
<feature type="chain" id="PRO_5046809647" description="Phospholipid/glycerol acyltransferase domain-containing protein" evidence="10">
    <location>
        <begin position="17"/>
        <end position="481"/>
    </location>
</feature>
<keyword evidence="3" id="KW-0808">Transferase</keyword>
<evidence type="ECO:0000256" key="4">
    <source>
        <dbReference type="ARBA" id="ARBA00022692"/>
    </source>
</evidence>
<keyword evidence="4" id="KW-0812">Transmembrane</keyword>
<comment type="similarity">
    <text evidence="2">Belongs to the 1-acyl-sn-glycerol-3-phosphate acyltransferase family.</text>
</comment>
<reference evidence="12 13" key="1">
    <citation type="journal article" date="2023" name="Commun. Biol.">
        <title>Genome analysis of Parmales, the sister group of diatoms, reveals the evolutionary specialization of diatoms from phago-mixotrophs to photoautotrophs.</title>
        <authorList>
            <person name="Ban H."/>
            <person name="Sato S."/>
            <person name="Yoshikawa S."/>
            <person name="Yamada K."/>
            <person name="Nakamura Y."/>
            <person name="Ichinomiya M."/>
            <person name="Sato N."/>
            <person name="Blanc-Mathieu R."/>
            <person name="Endo H."/>
            <person name="Kuwata A."/>
            <person name="Ogata H."/>
        </authorList>
    </citation>
    <scope>NUCLEOTIDE SEQUENCE [LARGE SCALE GENOMIC DNA]</scope>
</reference>
<evidence type="ECO:0000256" key="1">
    <source>
        <dbReference type="ARBA" id="ARBA00004370"/>
    </source>
</evidence>
<evidence type="ECO:0000256" key="3">
    <source>
        <dbReference type="ARBA" id="ARBA00022679"/>
    </source>
</evidence>
<dbReference type="EMBL" id="BRYB01000513">
    <property type="protein sequence ID" value="GMI31554.1"/>
    <property type="molecule type" value="Genomic_DNA"/>
</dbReference>
<keyword evidence="6" id="KW-0443">Lipid metabolism</keyword>
<proteinExistence type="inferred from homology"/>
<comment type="subcellular location">
    <subcellularLocation>
        <location evidence="1">Membrane</location>
    </subcellularLocation>
</comment>
<dbReference type="PANTHER" id="PTHR23063">
    <property type="entry name" value="PHOSPHOLIPID ACYLTRANSFERASE"/>
    <property type="match status" value="1"/>
</dbReference>
<dbReference type="PANTHER" id="PTHR23063:SF52">
    <property type="entry name" value="LYSOPHOSPHATIDYLCHOLINE ACYLTRANSFERASE"/>
    <property type="match status" value="1"/>
</dbReference>
<keyword evidence="13" id="KW-1185">Reference proteome</keyword>